<dbReference type="EMBL" id="FR824201">
    <property type="protein sequence ID" value="CCA22478.1"/>
    <property type="molecule type" value="Genomic_DNA"/>
</dbReference>
<keyword evidence="3" id="KW-0964">Secreted</keyword>
<reference evidence="6" key="1">
    <citation type="journal article" date="2011" name="PLoS Biol.">
        <title>Gene gain and loss during evolution of obligate parasitism in the white rust pathogen of Arabidopsis thaliana.</title>
        <authorList>
            <person name="Kemen E."/>
            <person name="Gardiner A."/>
            <person name="Schultz-Larsen T."/>
            <person name="Kemen A.C."/>
            <person name="Balmuth A.L."/>
            <person name="Robert-Seilaniantz A."/>
            <person name="Bailey K."/>
            <person name="Holub E."/>
            <person name="Studholme D.J."/>
            <person name="Maclean D."/>
            <person name="Jones J.D."/>
        </authorList>
    </citation>
    <scope>NUCLEOTIDE SEQUENCE</scope>
</reference>
<evidence type="ECO:0000256" key="1">
    <source>
        <dbReference type="ARBA" id="ARBA00004340"/>
    </source>
</evidence>
<dbReference type="Pfam" id="PF20147">
    <property type="entry name" value="Crinkler"/>
    <property type="match status" value="1"/>
</dbReference>
<dbReference type="InterPro" id="IPR045379">
    <property type="entry name" value="Crinkler_N"/>
</dbReference>
<dbReference type="AlphaFoldDB" id="F0WME6"/>
<reference evidence="6" key="2">
    <citation type="submission" date="2011-02" db="EMBL/GenBank/DDBJ databases">
        <authorList>
            <person name="MacLean D."/>
        </authorList>
    </citation>
    <scope>NUCLEOTIDE SEQUENCE</scope>
</reference>
<dbReference type="InterPro" id="IPR027417">
    <property type="entry name" value="P-loop_NTPase"/>
</dbReference>
<organism evidence="6">
    <name type="scientific">Albugo laibachii Nc14</name>
    <dbReference type="NCBI Taxonomy" id="890382"/>
    <lineage>
        <taxon>Eukaryota</taxon>
        <taxon>Sar</taxon>
        <taxon>Stramenopiles</taxon>
        <taxon>Oomycota</taxon>
        <taxon>Peronosporomycetes</taxon>
        <taxon>Albuginales</taxon>
        <taxon>Albuginaceae</taxon>
        <taxon>Albugo</taxon>
    </lineage>
</organism>
<gene>
    <name evidence="6" type="primary">AlNc14C156G7643</name>
    <name evidence="6" type="ORF">ALNC14_086210</name>
</gene>
<accession>F0WME6</accession>
<protein>
    <submittedName>
        <fullName evidence="6">CRN2</fullName>
    </submittedName>
</protein>
<feature type="domain" description="Crinkler effector protein N-terminal" evidence="5">
    <location>
        <begin position="4"/>
        <end position="108"/>
    </location>
</feature>
<dbReference type="SUPFAM" id="SSF52540">
    <property type="entry name" value="P-loop containing nucleoside triphosphate hydrolases"/>
    <property type="match status" value="1"/>
</dbReference>
<keyword evidence="4" id="KW-0472">Membrane</keyword>
<dbReference type="GO" id="GO:0043657">
    <property type="term" value="C:host cell"/>
    <property type="evidence" value="ECO:0007669"/>
    <property type="project" value="UniProtKB-SubCell"/>
</dbReference>
<sequence length="249" mass="28586">MMVPLVCAIVGGIRKVFTVNIDADTQVHFFKDAIKAEEGDLIRCDAAELTLYLAKKGAGWFSSDDLDGFNSDNLSRMIEMNPILPINDILYFGRDFQPGNAEIHVLVVVPRRKFYSLAGLEIEMFRRTMFSQPEVDTLRKECIQLPKWKTGIVHNIPSIWKFVKQIGGCTRFGKILWRLEVKQVLSTIQKDWRKAFSKKGPFVDTELRSIVIGSPGVGKSTLVVLLVFYMFFKYQKNVLFYRRVVSRVH</sequence>
<evidence type="ECO:0000256" key="4">
    <source>
        <dbReference type="SAM" id="Phobius"/>
    </source>
</evidence>
<evidence type="ECO:0000259" key="5">
    <source>
        <dbReference type="Pfam" id="PF20147"/>
    </source>
</evidence>
<evidence type="ECO:0000313" key="6">
    <source>
        <dbReference type="EMBL" id="CCA22478.1"/>
    </source>
</evidence>
<comment type="subcellular location">
    <subcellularLocation>
        <location evidence="1">Host cell</location>
    </subcellularLocation>
    <subcellularLocation>
        <location evidence="2">Secreted</location>
    </subcellularLocation>
</comment>
<name>F0WME6_9STRA</name>
<keyword evidence="4" id="KW-0812">Transmembrane</keyword>
<keyword evidence="4" id="KW-1133">Transmembrane helix</keyword>
<evidence type="ECO:0000256" key="3">
    <source>
        <dbReference type="ARBA" id="ARBA00022525"/>
    </source>
</evidence>
<dbReference type="HOGENOM" id="CLU_1117387_0_0_1"/>
<dbReference type="GO" id="GO:0005576">
    <property type="term" value="C:extracellular region"/>
    <property type="evidence" value="ECO:0007669"/>
    <property type="project" value="UniProtKB-SubCell"/>
</dbReference>
<feature type="transmembrane region" description="Helical" evidence="4">
    <location>
        <begin position="210"/>
        <end position="232"/>
    </location>
</feature>
<proteinExistence type="predicted"/>
<evidence type="ECO:0000256" key="2">
    <source>
        <dbReference type="ARBA" id="ARBA00004613"/>
    </source>
</evidence>